<keyword evidence="4" id="KW-1185">Reference proteome</keyword>
<name>T1EPE1_HELRO</name>
<proteinExistence type="predicted"/>
<feature type="transmembrane region" description="Helical" evidence="1">
    <location>
        <begin position="162"/>
        <end position="179"/>
    </location>
</feature>
<protein>
    <submittedName>
        <fullName evidence="2 3">Uncharacterized protein</fullName>
    </submittedName>
</protein>
<evidence type="ECO:0000313" key="3">
    <source>
        <dbReference type="EnsemblMetazoa" id="HelroP159774"/>
    </source>
</evidence>
<dbReference type="HOGENOM" id="CLU_1497846_0_0_1"/>
<evidence type="ECO:0000313" key="2">
    <source>
        <dbReference type="EMBL" id="ESO13149.1"/>
    </source>
</evidence>
<dbReference type="EMBL" id="KB095811">
    <property type="protein sequence ID" value="ESO13149.1"/>
    <property type="molecule type" value="Genomic_DNA"/>
</dbReference>
<evidence type="ECO:0000256" key="1">
    <source>
        <dbReference type="SAM" id="Phobius"/>
    </source>
</evidence>
<dbReference type="CTD" id="20198441"/>
<reference evidence="3" key="3">
    <citation type="submission" date="2015-06" db="UniProtKB">
        <authorList>
            <consortium name="EnsemblMetazoa"/>
        </authorList>
    </citation>
    <scope>IDENTIFICATION</scope>
</reference>
<dbReference type="EnsemblMetazoa" id="HelroT159774">
    <property type="protein sequence ID" value="HelroP159774"/>
    <property type="gene ID" value="HelroG159774"/>
</dbReference>
<dbReference type="RefSeq" id="XP_009009869.1">
    <property type="nucleotide sequence ID" value="XM_009011621.1"/>
</dbReference>
<sequence>MKRQGKHAIQIDWIAACLYSPKLDYLKILKIGFRYVVSLSVTELEWCSARFLERGVNISIISIKLLGWDERKVVYIFLYKNALPHNQPPSLELLSVRQVFHLSERVTPHQIASCHIRIFVLVASTQPIASLNVTFALFLPANQKSVYKKYLRGSFKMSKLSFVRHNICFVCSLSCVWFHL</sequence>
<keyword evidence="1" id="KW-1133">Transmembrane helix</keyword>
<organism evidence="3 4">
    <name type="scientific">Helobdella robusta</name>
    <name type="common">Californian leech</name>
    <dbReference type="NCBI Taxonomy" id="6412"/>
    <lineage>
        <taxon>Eukaryota</taxon>
        <taxon>Metazoa</taxon>
        <taxon>Spiralia</taxon>
        <taxon>Lophotrochozoa</taxon>
        <taxon>Annelida</taxon>
        <taxon>Clitellata</taxon>
        <taxon>Hirudinea</taxon>
        <taxon>Rhynchobdellida</taxon>
        <taxon>Glossiphoniidae</taxon>
        <taxon>Helobdella</taxon>
    </lineage>
</organism>
<dbReference type="EMBL" id="AMQM01000345">
    <property type="status" value="NOT_ANNOTATED_CDS"/>
    <property type="molecule type" value="Genomic_DNA"/>
</dbReference>
<dbReference type="InParanoid" id="T1EPE1"/>
<keyword evidence="1" id="KW-0812">Transmembrane</keyword>
<accession>T1EPE1</accession>
<dbReference type="KEGG" id="hro:HELRODRAFT_159774"/>
<dbReference type="Proteomes" id="UP000015101">
    <property type="component" value="Unassembled WGS sequence"/>
</dbReference>
<reference evidence="4" key="1">
    <citation type="submission" date="2012-12" db="EMBL/GenBank/DDBJ databases">
        <authorList>
            <person name="Hellsten U."/>
            <person name="Grimwood J."/>
            <person name="Chapman J.A."/>
            <person name="Shapiro H."/>
            <person name="Aerts A."/>
            <person name="Otillar R.P."/>
            <person name="Terry A.Y."/>
            <person name="Boore J.L."/>
            <person name="Simakov O."/>
            <person name="Marletaz F."/>
            <person name="Cho S.-J."/>
            <person name="Edsinger-Gonzales E."/>
            <person name="Havlak P."/>
            <person name="Kuo D.-H."/>
            <person name="Larsson T."/>
            <person name="Lv J."/>
            <person name="Arendt D."/>
            <person name="Savage R."/>
            <person name="Osoegawa K."/>
            <person name="de Jong P."/>
            <person name="Lindberg D.R."/>
            <person name="Seaver E.C."/>
            <person name="Weisblat D.A."/>
            <person name="Putnam N.H."/>
            <person name="Grigoriev I.V."/>
            <person name="Rokhsar D.S."/>
        </authorList>
    </citation>
    <scope>NUCLEOTIDE SEQUENCE</scope>
</reference>
<evidence type="ECO:0000313" key="4">
    <source>
        <dbReference type="Proteomes" id="UP000015101"/>
    </source>
</evidence>
<dbReference type="AlphaFoldDB" id="T1EPE1"/>
<keyword evidence="1" id="KW-0472">Membrane</keyword>
<gene>
    <name evidence="3" type="primary">20198441</name>
    <name evidence="2" type="ORF">HELRODRAFT_159774</name>
</gene>
<feature type="transmembrane region" description="Helical" evidence="1">
    <location>
        <begin position="118"/>
        <end position="141"/>
    </location>
</feature>
<reference evidence="2 4" key="2">
    <citation type="journal article" date="2013" name="Nature">
        <title>Insights into bilaterian evolution from three spiralian genomes.</title>
        <authorList>
            <person name="Simakov O."/>
            <person name="Marletaz F."/>
            <person name="Cho S.J."/>
            <person name="Edsinger-Gonzales E."/>
            <person name="Havlak P."/>
            <person name="Hellsten U."/>
            <person name="Kuo D.H."/>
            <person name="Larsson T."/>
            <person name="Lv J."/>
            <person name="Arendt D."/>
            <person name="Savage R."/>
            <person name="Osoegawa K."/>
            <person name="de Jong P."/>
            <person name="Grimwood J."/>
            <person name="Chapman J.A."/>
            <person name="Shapiro H."/>
            <person name="Aerts A."/>
            <person name="Otillar R.P."/>
            <person name="Terry A.Y."/>
            <person name="Boore J.L."/>
            <person name="Grigoriev I.V."/>
            <person name="Lindberg D.R."/>
            <person name="Seaver E.C."/>
            <person name="Weisblat D.A."/>
            <person name="Putnam N.H."/>
            <person name="Rokhsar D.S."/>
        </authorList>
    </citation>
    <scope>NUCLEOTIDE SEQUENCE</scope>
</reference>
<dbReference type="GeneID" id="20198441"/>